<feature type="compositionally biased region" description="Basic and acidic residues" evidence="1">
    <location>
        <begin position="1"/>
        <end position="20"/>
    </location>
</feature>
<name>A0A364RBW6_9BACT</name>
<reference evidence="2 3" key="2">
    <citation type="submission" date="2018-07" db="EMBL/GenBank/DDBJ databases">
        <title>Pontibacter sp. 2b14 genomic sequence and assembly.</title>
        <authorList>
            <person name="Du Z.-J."/>
        </authorList>
    </citation>
    <scope>NUCLEOTIDE SEQUENCE [LARGE SCALE GENOMIC DNA]</scope>
    <source>
        <strain evidence="2 3">2b14</strain>
    </source>
</reference>
<dbReference type="EMBL" id="QMDV01000004">
    <property type="protein sequence ID" value="RAU81783.1"/>
    <property type="molecule type" value="Genomic_DNA"/>
</dbReference>
<evidence type="ECO:0000313" key="2">
    <source>
        <dbReference type="EMBL" id="RAU81783.1"/>
    </source>
</evidence>
<evidence type="ECO:0000256" key="1">
    <source>
        <dbReference type="SAM" id="MobiDB-lite"/>
    </source>
</evidence>
<feature type="compositionally biased region" description="Basic and acidic residues" evidence="1">
    <location>
        <begin position="193"/>
        <end position="215"/>
    </location>
</feature>
<reference evidence="2 3" key="1">
    <citation type="submission" date="2018-06" db="EMBL/GenBank/DDBJ databases">
        <authorList>
            <person name="Liu Z.-W."/>
        </authorList>
    </citation>
    <scope>NUCLEOTIDE SEQUENCE [LARGE SCALE GENOMIC DNA]</scope>
    <source>
        <strain evidence="2 3">2b14</strain>
    </source>
</reference>
<dbReference type="AlphaFoldDB" id="A0A364RBW6"/>
<feature type="region of interest" description="Disordered" evidence="1">
    <location>
        <begin position="107"/>
        <end position="129"/>
    </location>
</feature>
<feature type="compositionally biased region" description="Polar residues" evidence="1">
    <location>
        <begin position="115"/>
        <end position="129"/>
    </location>
</feature>
<evidence type="ECO:0000313" key="3">
    <source>
        <dbReference type="Proteomes" id="UP000251692"/>
    </source>
</evidence>
<keyword evidence="3" id="KW-1185">Reference proteome</keyword>
<proteinExistence type="predicted"/>
<organism evidence="2 3">
    <name type="scientific">Pontibacter arcticus</name>
    <dbReference type="NCBI Taxonomy" id="2080288"/>
    <lineage>
        <taxon>Bacteria</taxon>
        <taxon>Pseudomonadati</taxon>
        <taxon>Bacteroidota</taxon>
        <taxon>Cytophagia</taxon>
        <taxon>Cytophagales</taxon>
        <taxon>Hymenobacteraceae</taxon>
        <taxon>Pontibacter</taxon>
    </lineage>
</organism>
<comment type="caution">
    <text evidence="2">The sequence shown here is derived from an EMBL/GenBank/DDBJ whole genome shotgun (WGS) entry which is preliminary data.</text>
</comment>
<protein>
    <submittedName>
        <fullName evidence="2">Uncharacterized protein</fullName>
    </submittedName>
</protein>
<dbReference type="RefSeq" id="WP_112306463.1">
    <property type="nucleotide sequence ID" value="NZ_QMDV01000004.1"/>
</dbReference>
<feature type="compositionally biased region" description="Basic and acidic residues" evidence="1">
    <location>
        <begin position="31"/>
        <end position="41"/>
    </location>
</feature>
<gene>
    <name evidence="2" type="ORF">DP923_13870</name>
</gene>
<feature type="region of interest" description="Disordered" evidence="1">
    <location>
        <begin position="1"/>
        <end position="46"/>
    </location>
</feature>
<dbReference type="OrthoDB" id="850082at2"/>
<sequence length="215" mass="24701">MERYEQDNYYHGGVGEENRRNQSHGQNYHNDFGRGHDRRPDSNFNGRSIEERRQDMSQYDNHARLRSGNHDFDNEAYNNYQRNNQQLRNAYDNQVRREHHQLDDIRQGYGVPEFGNSSGSGYQQEQGYNSGRMSGYSGAAFGGSNYSAHGGFGGAPEYGAMSGDRGNVTQYTSASGYGGGENRNAYGQGIRQPDSDNYRNQDHQNRYRRNHEQNW</sequence>
<feature type="region of interest" description="Disordered" evidence="1">
    <location>
        <begin position="162"/>
        <end position="215"/>
    </location>
</feature>
<accession>A0A364RBW6</accession>
<dbReference type="Proteomes" id="UP000251692">
    <property type="component" value="Unassembled WGS sequence"/>
</dbReference>